<dbReference type="AlphaFoldDB" id="A1CN09"/>
<gene>
    <name evidence="4" type="ORF">ACLA_098880</name>
</gene>
<evidence type="ECO:0000313" key="5">
    <source>
        <dbReference type="Proteomes" id="UP000006701"/>
    </source>
</evidence>
<evidence type="ECO:0000256" key="1">
    <source>
        <dbReference type="ARBA" id="ARBA00005863"/>
    </source>
</evidence>
<dbReference type="eggNOG" id="ENOG502SP6W">
    <property type="taxonomic scope" value="Eukaryota"/>
</dbReference>
<dbReference type="RefSeq" id="XP_001270372.1">
    <property type="nucleotide sequence ID" value="XM_001270371.1"/>
</dbReference>
<dbReference type="GO" id="GO:0005737">
    <property type="term" value="C:cytoplasm"/>
    <property type="evidence" value="ECO:0007669"/>
    <property type="project" value="TreeGrafter"/>
</dbReference>
<dbReference type="EMBL" id="DS027058">
    <property type="protein sequence ID" value="EAW08946.1"/>
    <property type="molecule type" value="Genomic_DNA"/>
</dbReference>
<dbReference type="OrthoDB" id="414698at2759"/>
<evidence type="ECO:0000313" key="4">
    <source>
        <dbReference type="EMBL" id="EAW08946.1"/>
    </source>
</evidence>
<reference evidence="4 5" key="1">
    <citation type="journal article" date="2008" name="PLoS Genet.">
        <title>Genomic islands in the pathogenic filamentous fungus Aspergillus fumigatus.</title>
        <authorList>
            <person name="Fedorova N.D."/>
            <person name="Khaldi N."/>
            <person name="Joardar V.S."/>
            <person name="Maiti R."/>
            <person name="Amedeo P."/>
            <person name="Anderson M.J."/>
            <person name="Crabtree J."/>
            <person name="Silva J.C."/>
            <person name="Badger J.H."/>
            <person name="Albarraq A."/>
            <person name="Angiuoli S."/>
            <person name="Bussey H."/>
            <person name="Bowyer P."/>
            <person name="Cotty P.J."/>
            <person name="Dyer P.S."/>
            <person name="Egan A."/>
            <person name="Galens K."/>
            <person name="Fraser-Liggett C.M."/>
            <person name="Haas B.J."/>
            <person name="Inman J.M."/>
            <person name="Kent R."/>
            <person name="Lemieux S."/>
            <person name="Malavazi I."/>
            <person name="Orvis J."/>
            <person name="Roemer T."/>
            <person name="Ronning C.M."/>
            <person name="Sundaram J.P."/>
            <person name="Sutton G."/>
            <person name="Turner G."/>
            <person name="Venter J.C."/>
            <person name="White O.R."/>
            <person name="Whitty B.R."/>
            <person name="Youngman P."/>
            <person name="Wolfe K.H."/>
            <person name="Goldman G.H."/>
            <person name="Wortman J.R."/>
            <person name="Jiang B."/>
            <person name="Denning D.W."/>
            <person name="Nierman W.C."/>
        </authorList>
    </citation>
    <scope>NUCLEOTIDE SEQUENCE [LARGE SCALE GENOMIC DNA]</scope>
    <source>
        <strain evidence="5">ATCC 1007 / CBS 513.65 / DSM 816 / NCTC 3887 / NRRL 1</strain>
    </source>
</reference>
<dbReference type="VEuPathDB" id="FungiDB:ACLA_098880"/>
<dbReference type="GO" id="GO:0044550">
    <property type="term" value="P:secondary metabolite biosynthetic process"/>
    <property type="evidence" value="ECO:0007669"/>
    <property type="project" value="TreeGrafter"/>
</dbReference>
<proteinExistence type="inferred from homology"/>
<dbReference type="SUPFAM" id="SSF53474">
    <property type="entry name" value="alpha/beta-Hydrolases"/>
    <property type="match status" value="1"/>
</dbReference>
<keyword evidence="5" id="KW-1185">Reference proteome</keyword>
<dbReference type="Gene3D" id="3.40.50.1820">
    <property type="entry name" value="alpha/beta hydrolase"/>
    <property type="match status" value="1"/>
</dbReference>
<dbReference type="Proteomes" id="UP000006701">
    <property type="component" value="Unassembled WGS sequence"/>
</dbReference>
<sequence>MSDERRPAIICFHGHGSNGTIFQHQAQNLVHILGTRFRFLFIDSPITTPQPGVGVRPFFADVKPYRRWHQDEKTVGLFDVTTEEIERERRLVRDTIGAVFDREQRNGPGVVGVMGFSQGTRVATALCLDPGLAAHIKFAIMICGIGPSLPLTAEPLSPTLDFLSIHVQGNADPWAARGARLSREYFNQKFAKTVKFIGGHEVPTRIKDVEKIAREIMVVYDSAPAFMVTNQVVPSPLSV</sequence>
<evidence type="ECO:0000259" key="3">
    <source>
        <dbReference type="Pfam" id="PF03959"/>
    </source>
</evidence>
<dbReference type="InterPro" id="IPR005645">
    <property type="entry name" value="FSH-like_dom"/>
</dbReference>
<organism evidence="4 5">
    <name type="scientific">Aspergillus clavatus (strain ATCC 1007 / CBS 513.65 / DSM 816 / NCTC 3887 / NRRL 1 / QM 1276 / 107)</name>
    <dbReference type="NCBI Taxonomy" id="344612"/>
    <lineage>
        <taxon>Eukaryota</taxon>
        <taxon>Fungi</taxon>
        <taxon>Dikarya</taxon>
        <taxon>Ascomycota</taxon>
        <taxon>Pezizomycotina</taxon>
        <taxon>Eurotiomycetes</taxon>
        <taxon>Eurotiomycetidae</taxon>
        <taxon>Eurotiales</taxon>
        <taxon>Aspergillaceae</taxon>
        <taxon>Aspergillus</taxon>
        <taxon>Aspergillus subgen. Fumigati</taxon>
    </lineage>
</organism>
<accession>A1CN09</accession>
<comment type="similarity">
    <text evidence="1">Belongs to the LovG family.</text>
</comment>
<protein>
    <recommendedName>
        <fullName evidence="3">Serine hydrolase domain-containing protein</fullName>
    </recommendedName>
</protein>
<dbReference type="Pfam" id="PF03959">
    <property type="entry name" value="FSH1"/>
    <property type="match status" value="1"/>
</dbReference>
<keyword evidence="2" id="KW-0378">Hydrolase</keyword>
<dbReference type="KEGG" id="act:ACLA_098880"/>
<name>A1CN09_ASPCL</name>
<dbReference type="InterPro" id="IPR029058">
    <property type="entry name" value="AB_hydrolase_fold"/>
</dbReference>
<dbReference type="GO" id="GO:0005634">
    <property type="term" value="C:nucleus"/>
    <property type="evidence" value="ECO:0007669"/>
    <property type="project" value="TreeGrafter"/>
</dbReference>
<feature type="domain" description="Serine hydrolase" evidence="3">
    <location>
        <begin position="6"/>
        <end position="211"/>
    </location>
</feature>
<dbReference type="HOGENOM" id="CLU_051938_0_2_1"/>
<dbReference type="OMA" id="FFDGCGP"/>
<dbReference type="GeneID" id="4702346"/>
<dbReference type="GO" id="GO:0016787">
    <property type="term" value="F:hydrolase activity"/>
    <property type="evidence" value="ECO:0007669"/>
    <property type="project" value="UniProtKB-KW"/>
</dbReference>
<evidence type="ECO:0000256" key="2">
    <source>
        <dbReference type="ARBA" id="ARBA00022801"/>
    </source>
</evidence>
<dbReference type="InterPro" id="IPR050593">
    <property type="entry name" value="LovG"/>
</dbReference>
<dbReference type="PANTHER" id="PTHR48070:SF3">
    <property type="entry name" value="ESTERASE DBAE-RELATED"/>
    <property type="match status" value="1"/>
</dbReference>
<dbReference type="PANTHER" id="PTHR48070">
    <property type="entry name" value="ESTERASE OVCA2"/>
    <property type="match status" value="1"/>
</dbReference>